<protein>
    <submittedName>
        <fullName evidence="1">Uncharacterized protein</fullName>
    </submittedName>
</protein>
<reference evidence="1" key="1">
    <citation type="submission" date="2020-11" db="EMBL/GenBank/DDBJ databases">
        <authorList>
            <person name="Koelle M."/>
            <person name="Horta M.A.C."/>
            <person name="Nowrousian M."/>
            <person name="Ohm R.A."/>
            <person name="Benz P."/>
            <person name="Pilgard A."/>
        </authorList>
    </citation>
    <scope>NUCLEOTIDE SEQUENCE</scope>
    <source>
        <strain evidence="1">FPRL280</strain>
    </source>
</reference>
<dbReference type="AlphaFoldDB" id="A0A8H7PB37"/>
<comment type="caution">
    <text evidence="1">The sequence shown here is derived from an EMBL/GenBank/DDBJ whole genome shotgun (WGS) entry which is preliminary data.</text>
</comment>
<dbReference type="EMBL" id="JADOXO010000004">
    <property type="protein sequence ID" value="KAF9821456.1"/>
    <property type="molecule type" value="Genomic_DNA"/>
</dbReference>
<sequence>MPEAQSRRNVLSLRSATFGSCRRVGTHKLLCSTCFSTIQPAHRV</sequence>
<name>A0A8H7PB37_9APHY</name>
<proteinExistence type="predicted"/>
<evidence type="ECO:0000313" key="2">
    <source>
        <dbReference type="Proteomes" id="UP000639403"/>
    </source>
</evidence>
<dbReference type="Proteomes" id="UP000639403">
    <property type="component" value="Unassembled WGS sequence"/>
</dbReference>
<evidence type="ECO:0000313" key="1">
    <source>
        <dbReference type="EMBL" id="KAF9821456.1"/>
    </source>
</evidence>
<accession>A0A8H7PB37</accession>
<gene>
    <name evidence="1" type="ORF">IEO21_00702</name>
</gene>
<reference evidence="1" key="2">
    <citation type="journal article" name="Front. Microbiol.">
        <title>Degradative Capacity of Two Strains of Rhodonia placenta: From Phenotype to Genotype.</title>
        <authorList>
            <person name="Kolle M."/>
            <person name="Horta M.A.C."/>
            <person name="Nowrousian M."/>
            <person name="Ohm R.A."/>
            <person name="Benz J.P."/>
            <person name="Pilgard A."/>
        </authorList>
    </citation>
    <scope>NUCLEOTIDE SEQUENCE</scope>
    <source>
        <strain evidence="1">FPRL280</strain>
    </source>
</reference>
<organism evidence="1 2">
    <name type="scientific">Rhodonia placenta</name>
    <dbReference type="NCBI Taxonomy" id="104341"/>
    <lineage>
        <taxon>Eukaryota</taxon>
        <taxon>Fungi</taxon>
        <taxon>Dikarya</taxon>
        <taxon>Basidiomycota</taxon>
        <taxon>Agaricomycotina</taxon>
        <taxon>Agaricomycetes</taxon>
        <taxon>Polyporales</taxon>
        <taxon>Adustoporiaceae</taxon>
        <taxon>Rhodonia</taxon>
    </lineage>
</organism>